<keyword evidence="2" id="KW-1185">Reference proteome</keyword>
<sequence length="235" mass="25038">MKLHAFVLLVAFATLGMVGCQKSTSEPGSNADVNPSAPPLTCETCTRATTRTVVSDATCLSAFGDYCAWTPKRDTLCTSSGPVLQFEGNNLSFIRPVTAGWYVGVVDSTLASTWCTIKANLEYKANNLGTDPPTCLYSPTGNTNVVGMTGVYNDGTYSYDFDLGYYSYSSPVVTIDKWIVIWSGGGSTSTNAAPATRAYLIKVRTFTLSTASAGACGPRRIMSVNYTYACIADCQ</sequence>
<comment type="caution">
    <text evidence="1">The sequence shown here is derived from an EMBL/GenBank/DDBJ whole genome shotgun (WGS) entry which is preliminary data.</text>
</comment>
<accession>A0A327QKB7</accession>
<gene>
    <name evidence="1" type="ORF">LX64_03022</name>
</gene>
<organism evidence="1 2">
    <name type="scientific">Chitinophaga skermanii</name>
    <dbReference type="NCBI Taxonomy" id="331697"/>
    <lineage>
        <taxon>Bacteria</taxon>
        <taxon>Pseudomonadati</taxon>
        <taxon>Bacteroidota</taxon>
        <taxon>Chitinophagia</taxon>
        <taxon>Chitinophagales</taxon>
        <taxon>Chitinophagaceae</taxon>
        <taxon>Chitinophaga</taxon>
    </lineage>
</organism>
<evidence type="ECO:0000313" key="1">
    <source>
        <dbReference type="EMBL" id="RAJ04144.1"/>
    </source>
</evidence>
<protein>
    <submittedName>
        <fullName evidence="1">Uncharacterized protein</fullName>
    </submittedName>
</protein>
<dbReference type="Proteomes" id="UP000249547">
    <property type="component" value="Unassembled WGS sequence"/>
</dbReference>
<proteinExistence type="predicted"/>
<dbReference type="PROSITE" id="PS51257">
    <property type="entry name" value="PROKAR_LIPOPROTEIN"/>
    <property type="match status" value="1"/>
</dbReference>
<name>A0A327QKB7_9BACT</name>
<dbReference type="EMBL" id="QLLL01000005">
    <property type="protein sequence ID" value="RAJ04144.1"/>
    <property type="molecule type" value="Genomic_DNA"/>
</dbReference>
<dbReference type="AlphaFoldDB" id="A0A327QKB7"/>
<reference evidence="1 2" key="1">
    <citation type="submission" date="2018-06" db="EMBL/GenBank/DDBJ databases">
        <title>Genomic Encyclopedia of Archaeal and Bacterial Type Strains, Phase II (KMG-II): from individual species to whole genera.</title>
        <authorList>
            <person name="Goeker M."/>
        </authorList>
    </citation>
    <scope>NUCLEOTIDE SEQUENCE [LARGE SCALE GENOMIC DNA]</scope>
    <source>
        <strain evidence="1 2">DSM 23857</strain>
    </source>
</reference>
<evidence type="ECO:0000313" key="2">
    <source>
        <dbReference type="Proteomes" id="UP000249547"/>
    </source>
</evidence>
<dbReference type="RefSeq" id="WP_148707330.1">
    <property type="nucleotide sequence ID" value="NZ_QLLL01000005.1"/>
</dbReference>
<dbReference type="OrthoDB" id="1358266at2"/>